<feature type="transmembrane region" description="Helical" evidence="1">
    <location>
        <begin position="53"/>
        <end position="72"/>
    </location>
</feature>
<feature type="non-terminal residue" evidence="2">
    <location>
        <position position="232"/>
    </location>
</feature>
<keyword evidence="3" id="KW-1185">Reference proteome</keyword>
<organism evidence="2 3">
    <name type="scientific">Cirrhinus mrigala</name>
    <name type="common">Mrigala</name>
    <dbReference type="NCBI Taxonomy" id="683832"/>
    <lineage>
        <taxon>Eukaryota</taxon>
        <taxon>Metazoa</taxon>
        <taxon>Chordata</taxon>
        <taxon>Craniata</taxon>
        <taxon>Vertebrata</taxon>
        <taxon>Euteleostomi</taxon>
        <taxon>Actinopterygii</taxon>
        <taxon>Neopterygii</taxon>
        <taxon>Teleostei</taxon>
        <taxon>Ostariophysi</taxon>
        <taxon>Cypriniformes</taxon>
        <taxon>Cyprinidae</taxon>
        <taxon>Labeoninae</taxon>
        <taxon>Labeonini</taxon>
        <taxon>Cirrhinus</taxon>
    </lineage>
</organism>
<dbReference type="AlphaFoldDB" id="A0ABD0Q289"/>
<evidence type="ECO:0000256" key="1">
    <source>
        <dbReference type="SAM" id="Phobius"/>
    </source>
</evidence>
<protein>
    <recommendedName>
        <fullName evidence="4">Secreted protein</fullName>
    </recommendedName>
</protein>
<proteinExistence type="predicted"/>
<gene>
    <name evidence="2" type="ORF">M9458_025840</name>
</gene>
<keyword evidence="1" id="KW-0812">Transmembrane</keyword>
<keyword evidence="1" id="KW-0472">Membrane</keyword>
<accession>A0ABD0Q289</accession>
<evidence type="ECO:0000313" key="2">
    <source>
        <dbReference type="EMBL" id="KAL0180398.1"/>
    </source>
</evidence>
<dbReference type="Proteomes" id="UP001529510">
    <property type="component" value="Unassembled WGS sequence"/>
</dbReference>
<sequence>MAPHMAATVLSSLVVLVFLLVFPVYFCFANTVSFTRDELLNIRQNTPQNLLPAFDYSDVLLNIVVGGAAALIKRFRTGRRGKRAGALVKLRQRGFRTALPSIHLANLRSLPNKTDELLMLTRTNKDFSNSAALCFNETWLNAEGDAGGRLHLPGYQLFGADRDAESTGKSRGGGTCFYISERWCTDVTVLKKMCCSDLEALFIDCKPFYSPREFCSFILVSVYIPPQAHVSL</sequence>
<dbReference type="InterPro" id="IPR036691">
    <property type="entry name" value="Endo/exonu/phosph_ase_sf"/>
</dbReference>
<keyword evidence="1" id="KW-1133">Transmembrane helix</keyword>
<dbReference type="PANTHER" id="PTHR47510:SF3">
    <property type="entry name" value="ENDO_EXONUCLEASE_PHOSPHATASE DOMAIN-CONTAINING PROTEIN"/>
    <property type="match status" value="1"/>
</dbReference>
<comment type="caution">
    <text evidence="2">The sequence shown here is derived from an EMBL/GenBank/DDBJ whole genome shotgun (WGS) entry which is preliminary data.</text>
</comment>
<evidence type="ECO:0000313" key="3">
    <source>
        <dbReference type="Proteomes" id="UP001529510"/>
    </source>
</evidence>
<dbReference type="EMBL" id="JAMKFB020000012">
    <property type="protein sequence ID" value="KAL0180398.1"/>
    <property type="molecule type" value="Genomic_DNA"/>
</dbReference>
<dbReference type="Gene3D" id="3.60.10.10">
    <property type="entry name" value="Endonuclease/exonuclease/phosphatase"/>
    <property type="match status" value="1"/>
</dbReference>
<dbReference type="PANTHER" id="PTHR47510">
    <property type="entry name" value="REVERSE TRANSCRIPTASE DOMAIN-CONTAINING PROTEIN"/>
    <property type="match status" value="1"/>
</dbReference>
<name>A0ABD0Q289_CIRMR</name>
<reference evidence="2 3" key="1">
    <citation type="submission" date="2024-05" db="EMBL/GenBank/DDBJ databases">
        <title>Genome sequencing and assembly of Indian major carp, Cirrhinus mrigala (Hamilton, 1822).</title>
        <authorList>
            <person name="Mohindra V."/>
            <person name="Chowdhury L.M."/>
            <person name="Lal K."/>
            <person name="Jena J.K."/>
        </authorList>
    </citation>
    <scope>NUCLEOTIDE SEQUENCE [LARGE SCALE GENOMIC DNA]</scope>
    <source>
        <strain evidence="2">CM1030</strain>
        <tissue evidence="2">Blood</tissue>
    </source>
</reference>
<evidence type="ECO:0008006" key="4">
    <source>
        <dbReference type="Google" id="ProtNLM"/>
    </source>
</evidence>